<sequence>MVRLSLPDFAEATSRMIQLSGLKKTKLMVKLRPSDKKIVLKSTDQRSTLTSSAVEQKDLKLVEQIISDYITVSTKDAPAERAVASKDDKKGGAGRQERWCWRC</sequence>
<feature type="region of interest" description="Disordered" evidence="1">
    <location>
        <begin position="79"/>
        <end position="103"/>
    </location>
</feature>
<dbReference type="OrthoDB" id="273610at2759"/>
<dbReference type="GO" id="GO:0008312">
    <property type="term" value="F:7S RNA binding"/>
    <property type="evidence" value="ECO:0007669"/>
    <property type="project" value="InterPro"/>
</dbReference>
<evidence type="ECO:0000256" key="1">
    <source>
        <dbReference type="SAM" id="MobiDB-lite"/>
    </source>
</evidence>
<name>A0A0S4J5K7_BODSA</name>
<keyword evidence="3" id="KW-1185">Reference proteome</keyword>
<accession>A0A0S4J5K7</accession>
<dbReference type="Gene3D" id="3.30.720.10">
    <property type="entry name" value="Signal recognition particle alu RNA binding heterodimer, srp9/1"/>
    <property type="match status" value="1"/>
</dbReference>
<evidence type="ECO:0000313" key="3">
    <source>
        <dbReference type="Proteomes" id="UP000051952"/>
    </source>
</evidence>
<dbReference type="Proteomes" id="UP000051952">
    <property type="component" value="Unassembled WGS sequence"/>
</dbReference>
<reference evidence="3" key="1">
    <citation type="submission" date="2015-09" db="EMBL/GenBank/DDBJ databases">
        <authorList>
            <consortium name="Pathogen Informatics"/>
        </authorList>
    </citation>
    <scope>NUCLEOTIDE SEQUENCE [LARGE SCALE GENOMIC DNA]</scope>
    <source>
        <strain evidence="3">Lake Konstanz</strain>
    </source>
</reference>
<gene>
    <name evidence="2" type="ORF">BSAL_94325</name>
</gene>
<proteinExistence type="predicted"/>
<dbReference type="InterPro" id="IPR009018">
    <property type="entry name" value="Signal_recog_particle_SRP9/14"/>
</dbReference>
<protein>
    <submittedName>
        <fullName evidence="2">Uncharacterized protein</fullName>
    </submittedName>
</protein>
<dbReference type="AlphaFoldDB" id="A0A0S4J5K7"/>
<dbReference type="SUPFAM" id="SSF54762">
    <property type="entry name" value="Signal recognition particle alu RNA binding heterodimer, SRP9/14"/>
    <property type="match status" value="1"/>
</dbReference>
<dbReference type="EMBL" id="CYKH01001375">
    <property type="protein sequence ID" value="CUG86704.1"/>
    <property type="molecule type" value="Genomic_DNA"/>
</dbReference>
<dbReference type="GO" id="GO:0048500">
    <property type="term" value="C:signal recognition particle"/>
    <property type="evidence" value="ECO:0007669"/>
    <property type="project" value="InterPro"/>
</dbReference>
<dbReference type="GO" id="GO:0006614">
    <property type="term" value="P:SRP-dependent cotranslational protein targeting to membrane"/>
    <property type="evidence" value="ECO:0007669"/>
    <property type="project" value="InterPro"/>
</dbReference>
<dbReference type="VEuPathDB" id="TriTrypDB:BSAL_94325"/>
<evidence type="ECO:0000313" key="2">
    <source>
        <dbReference type="EMBL" id="CUG86704.1"/>
    </source>
</evidence>
<organism evidence="2 3">
    <name type="scientific">Bodo saltans</name>
    <name type="common">Flagellated protozoan</name>
    <dbReference type="NCBI Taxonomy" id="75058"/>
    <lineage>
        <taxon>Eukaryota</taxon>
        <taxon>Discoba</taxon>
        <taxon>Euglenozoa</taxon>
        <taxon>Kinetoplastea</taxon>
        <taxon>Metakinetoplastina</taxon>
        <taxon>Eubodonida</taxon>
        <taxon>Bodonidae</taxon>
        <taxon>Bodo</taxon>
    </lineage>
</organism>